<dbReference type="GO" id="GO:0005112">
    <property type="term" value="F:Notch binding"/>
    <property type="evidence" value="ECO:0007669"/>
    <property type="project" value="TreeGrafter"/>
</dbReference>
<dbReference type="PANTHER" id="PTHR24044:SF420">
    <property type="entry name" value="DELTA AND NOTCH-LIKE EPIDERMAL GROWTH FACTOR-RELATED RECEPTOR ISOFORM X1"/>
    <property type="match status" value="1"/>
</dbReference>
<protein>
    <recommendedName>
        <fullName evidence="3">EGF-like domain-containing protein</fullName>
    </recommendedName>
</protein>
<dbReference type="EMBL" id="HBIO01008933">
    <property type="protein sequence ID" value="CAE0462000.1"/>
    <property type="molecule type" value="Transcribed_RNA"/>
</dbReference>
<keyword evidence="1" id="KW-1015">Disulfide bond</keyword>
<organism evidence="4">
    <name type="scientific">Chaetoceros debilis</name>
    <dbReference type="NCBI Taxonomy" id="122233"/>
    <lineage>
        <taxon>Eukaryota</taxon>
        <taxon>Sar</taxon>
        <taxon>Stramenopiles</taxon>
        <taxon>Ochrophyta</taxon>
        <taxon>Bacillariophyta</taxon>
        <taxon>Coscinodiscophyceae</taxon>
        <taxon>Chaetocerotophycidae</taxon>
        <taxon>Chaetocerotales</taxon>
        <taxon>Chaetocerotaceae</taxon>
        <taxon>Chaetoceros</taxon>
    </lineage>
</organism>
<keyword evidence="1" id="KW-0245">EGF-like domain</keyword>
<evidence type="ECO:0000256" key="2">
    <source>
        <dbReference type="SAM" id="Phobius"/>
    </source>
</evidence>
<evidence type="ECO:0000259" key="3">
    <source>
        <dbReference type="PROSITE" id="PS50026"/>
    </source>
</evidence>
<dbReference type="SMART" id="SM00181">
    <property type="entry name" value="EGF"/>
    <property type="match status" value="3"/>
</dbReference>
<sequence>MSFMKCNLQCENGGFCSIYPHTMEPLIVAPVDGSLHQICICPIGYSGLTCSELSHNLEPCHHYEDNHVCRNGGVCRPDNFAYELGDTVEWRCDCNYADDVNSFAGAMCRDPATEYCSKDGSKYCTNGGSCVNNIIHAHDYEGSDNCICPPEFKGPHCEFLAALVNKHSGPQFGALDVGLSIGNKIRPETKEGGTGMELGLAVGLSIFVLAGILLLVKKNRMHRRYGARTQIPTSVGNEARFPVLANHLHADDDDVYELRDVVIS</sequence>
<dbReference type="InterPro" id="IPR000742">
    <property type="entry name" value="EGF"/>
</dbReference>
<proteinExistence type="predicted"/>
<feature type="disulfide bond" evidence="1">
    <location>
        <begin position="148"/>
        <end position="157"/>
    </location>
</feature>
<dbReference type="PROSITE" id="PS01186">
    <property type="entry name" value="EGF_2"/>
    <property type="match status" value="1"/>
</dbReference>
<dbReference type="PANTHER" id="PTHR24044">
    <property type="entry name" value="NOTCH LIGAND FAMILY MEMBER"/>
    <property type="match status" value="1"/>
</dbReference>
<accession>A0A7S3Q175</accession>
<gene>
    <name evidence="4" type="ORF">CDEB00056_LOCUS6841</name>
</gene>
<feature type="domain" description="EGF-like" evidence="3">
    <location>
        <begin position="112"/>
        <end position="158"/>
    </location>
</feature>
<name>A0A7S3Q175_9STRA</name>
<reference evidence="4" key="1">
    <citation type="submission" date="2021-01" db="EMBL/GenBank/DDBJ databases">
        <authorList>
            <person name="Corre E."/>
            <person name="Pelletier E."/>
            <person name="Niang G."/>
            <person name="Scheremetjew M."/>
            <person name="Finn R."/>
            <person name="Kale V."/>
            <person name="Holt S."/>
            <person name="Cochrane G."/>
            <person name="Meng A."/>
            <person name="Brown T."/>
            <person name="Cohen L."/>
        </authorList>
    </citation>
    <scope>NUCLEOTIDE SEQUENCE</scope>
    <source>
        <strain evidence="4">MM31A-1</strain>
    </source>
</reference>
<dbReference type="InterPro" id="IPR050906">
    <property type="entry name" value="Notch_signaling"/>
</dbReference>
<evidence type="ECO:0000313" key="4">
    <source>
        <dbReference type="EMBL" id="CAE0462000.1"/>
    </source>
</evidence>
<dbReference type="PROSITE" id="PS50026">
    <property type="entry name" value="EGF_3"/>
    <property type="match status" value="1"/>
</dbReference>
<dbReference type="SUPFAM" id="SSF57196">
    <property type="entry name" value="EGF/Laminin"/>
    <property type="match status" value="1"/>
</dbReference>
<comment type="caution">
    <text evidence="1">Lacks conserved residue(s) required for the propagation of feature annotation.</text>
</comment>
<feature type="transmembrane region" description="Helical" evidence="2">
    <location>
        <begin position="198"/>
        <end position="216"/>
    </location>
</feature>
<keyword evidence="2" id="KW-1133">Transmembrane helix</keyword>
<dbReference type="PROSITE" id="PS00022">
    <property type="entry name" value="EGF_1"/>
    <property type="match status" value="2"/>
</dbReference>
<dbReference type="CDD" id="cd00054">
    <property type="entry name" value="EGF_CA"/>
    <property type="match status" value="1"/>
</dbReference>
<keyword evidence="2" id="KW-0812">Transmembrane</keyword>
<evidence type="ECO:0000256" key="1">
    <source>
        <dbReference type="PROSITE-ProRule" id="PRU00076"/>
    </source>
</evidence>
<dbReference type="Gene3D" id="2.10.25.10">
    <property type="entry name" value="Laminin"/>
    <property type="match status" value="2"/>
</dbReference>
<dbReference type="AlphaFoldDB" id="A0A7S3Q175"/>
<keyword evidence="2" id="KW-0472">Membrane</keyword>